<dbReference type="NCBIfam" id="TIGR00028">
    <property type="entry name" value="Mtu_PIN_fam"/>
    <property type="match status" value="1"/>
</dbReference>
<dbReference type="EMBL" id="WRPM01000007">
    <property type="protein sequence ID" value="MVT24932.1"/>
    <property type="molecule type" value="Genomic_DNA"/>
</dbReference>
<dbReference type="GO" id="GO:0045926">
    <property type="term" value="P:negative regulation of growth"/>
    <property type="evidence" value="ECO:0007669"/>
    <property type="project" value="UniProtKB-ARBA"/>
</dbReference>
<evidence type="ECO:0000256" key="5">
    <source>
        <dbReference type="ARBA" id="ARBA00022842"/>
    </source>
</evidence>
<dbReference type="GO" id="GO:0004540">
    <property type="term" value="F:RNA nuclease activity"/>
    <property type="evidence" value="ECO:0007669"/>
    <property type="project" value="InterPro"/>
</dbReference>
<dbReference type="HAMAP" id="MF_00265">
    <property type="entry name" value="VapC_Nob1"/>
    <property type="match status" value="1"/>
</dbReference>
<dbReference type="InterPro" id="IPR022907">
    <property type="entry name" value="VapC_family"/>
</dbReference>
<feature type="binding site" evidence="6">
    <location>
        <position position="106"/>
    </location>
    <ligand>
        <name>Mg(2+)</name>
        <dbReference type="ChEBI" id="CHEBI:18420"/>
    </ligand>
</feature>
<dbReference type="EC" id="3.1.-.-" evidence="6"/>
<evidence type="ECO:0000313" key="8">
    <source>
        <dbReference type="EMBL" id="MVT24932.1"/>
    </source>
</evidence>
<dbReference type="OrthoDB" id="128866at2"/>
<dbReference type="Proteomes" id="UP000460157">
    <property type="component" value="Unassembled WGS sequence"/>
</dbReference>
<proteinExistence type="inferred from homology"/>
<evidence type="ECO:0000256" key="2">
    <source>
        <dbReference type="ARBA" id="ARBA00022722"/>
    </source>
</evidence>
<keyword evidence="2 6" id="KW-0540">Nuclease</keyword>
<keyword evidence="3 6" id="KW-0479">Metal-binding</keyword>
<dbReference type="InterPro" id="IPR006226">
    <property type="entry name" value="Mtu_PIN"/>
</dbReference>
<dbReference type="GO" id="GO:0016788">
    <property type="term" value="F:hydrolase activity, acting on ester bonds"/>
    <property type="evidence" value="ECO:0007669"/>
    <property type="project" value="InterPro"/>
</dbReference>
<evidence type="ECO:0000256" key="3">
    <source>
        <dbReference type="ARBA" id="ARBA00022723"/>
    </source>
</evidence>
<feature type="binding site" evidence="6">
    <location>
        <position position="5"/>
    </location>
    <ligand>
        <name>Mg(2+)</name>
        <dbReference type="ChEBI" id="CHEBI:18420"/>
    </ligand>
</feature>
<feature type="domain" description="PIN" evidence="7">
    <location>
        <begin position="3"/>
        <end position="129"/>
    </location>
</feature>
<evidence type="ECO:0000256" key="4">
    <source>
        <dbReference type="ARBA" id="ARBA00022801"/>
    </source>
</evidence>
<evidence type="ECO:0000259" key="7">
    <source>
        <dbReference type="Pfam" id="PF01850"/>
    </source>
</evidence>
<keyword evidence="6" id="KW-0800">Toxin</keyword>
<comment type="similarity">
    <text evidence="6">Belongs to the PINc/VapC protein family.</text>
</comment>
<protein>
    <recommendedName>
        <fullName evidence="6">Ribonuclease VapC</fullName>
        <shortName evidence="6">RNase VapC</shortName>
        <ecNumber evidence="6">3.1.-.-</ecNumber>
    </recommendedName>
    <alternativeName>
        <fullName evidence="6">Toxin VapC</fullName>
    </alternativeName>
</protein>
<sequence>MLLPDVNVWLAAAVERHAHHRLAREWFDAEEEQRALCRVTQMGVLRLLTHQAVMGKDVLTRAQAWQVLDRFEEDDRVVWAEEPTGLEDVWRALSGHADFSTKLWTDDYLAAFAQSGKCTLITFDAGLAERHPAVRVHCLS</sequence>
<keyword evidence="1 6" id="KW-1277">Toxin-antitoxin system</keyword>
<gene>
    <name evidence="6" type="primary">vapC</name>
    <name evidence="8" type="ORF">GNZ21_00890</name>
</gene>
<dbReference type="GO" id="GO:0000287">
    <property type="term" value="F:magnesium ion binding"/>
    <property type="evidence" value="ECO:0007669"/>
    <property type="project" value="UniProtKB-UniRule"/>
</dbReference>
<dbReference type="SUPFAM" id="SSF88723">
    <property type="entry name" value="PIN domain-like"/>
    <property type="match status" value="1"/>
</dbReference>
<keyword evidence="4 6" id="KW-0378">Hydrolase</keyword>
<evidence type="ECO:0000313" key="9">
    <source>
        <dbReference type="Proteomes" id="UP000460157"/>
    </source>
</evidence>
<comment type="caution">
    <text evidence="8">The sequence shown here is derived from an EMBL/GenBank/DDBJ whole genome shotgun (WGS) entry which is preliminary data.</text>
</comment>
<keyword evidence="5 6" id="KW-0460">Magnesium</keyword>
<dbReference type="Gene3D" id="3.40.50.1010">
    <property type="entry name" value="5'-nuclease"/>
    <property type="match status" value="1"/>
</dbReference>
<comment type="cofactor">
    <cofactor evidence="6">
        <name>Mg(2+)</name>
        <dbReference type="ChEBI" id="CHEBI:18420"/>
    </cofactor>
</comment>
<reference evidence="8 9" key="1">
    <citation type="submission" date="2019-12" db="EMBL/GenBank/DDBJ databases">
        <title>Nesterenkonia muleiensis sp. nov., a novel actinobacterium isolated from sap of Populus euphratica.</title>
        <authorList>
            <person name="Wang R."/>
        </authorList>
    </citation>
    <scope>NUCLEOTIDE SEQUENCE [LARGE SCALE GENOMIC DNA]</scope>
    <source>
        <strain evidence="8 9">F10</strain>
    </source>
</reference>
<comment type="function">
    <text evidence="6">Toxic component of a toxin-antitoxin (TA) system. An RNase.</text>
</comment>
<dbReference type="Pfam" id="PF01850">
    <property type="entry name" value="PIN"/>
    <property type="match status" value="1"/>
</dbReference>
<evidence type="ECO:0000256" key="1">
    <source>
        <dbReference type="ARBA" id="ARBA00022649"/>
    </source>
</evidence>
<dbReference type="RefSeq" id="WP_157320496.1">
    <property type="nucleotide sequence ID" value="NZ_BMFX01000009.1"/>
</dbReference>
<dbReference type="InterPro" id="IPR002716">
    <property type="entry name" value="PIN_dom"/>
</dbReference>
<accession>A0A7K1UET0</accession>
<organism evidence="8 9">
    <name type="scientific">Nesterenkonia alkaliphila</name>
    <dbReference type="NCBI Taxonomy" id="1463631"/>
    <lineage>
        <taxon>Bacteria</taxon>
        <taxon>Bacillati</taxon>
        <taxon>Actinomycetota</taxon>
        <taxon>Actinomycetes</taxon>
        <taxon>Micrococcales</taxon>
        <taxon>Micrococcaceae</taxon>
        <taxon>Nesterenkonia</taxon>
    </lineage>
</organism>
<name>A0A7K1UET0_9MICC</name>
<dbReference type="InterPro" id="IPR029060">
    <property type="entry name" value="PIN-like_dom_sf"/>
</dbReference>
<dbReference type="AlphaFoldDB" id="A0A7K1UET0"/>
<dbReference type="GO" id="GO:0090729">
    <property type="term" value="F:toxin activity"/>
    <property type="evidence" value="ECO:0007669"/>
    <property type="project" value="UniProtKB-KW"/>
</dbReference>
<keyword evidence="9" id="KW-1185">Reference proteome</keyword>
<evidence type="ECO:0000256" key="6">
    <source>
        <dbReference type="HAMAP-Rule" id="MF_00265"/>
    </source>
</evidence>